<dbReference type="Proteomes" id="UP001228905">
    <property type="component" value="Unassembled WGS sequence"/>
</dbReference>
<protein>
    <submittedName>
        <fullName evidence="6">AcrR family transcriptional regulator</fullName>
    </submittedName>
</protein>
<accession>A0ABU0IS52</accession>
<dbReference type="PRINTS" id="PR00455">
    <property type="entry name" value="HTHTETR"/>
</dbReference>
<evidence type="ECO:0000256" key="4">
    <source>
        <dbReference type="PROSITE-ProRule" id="PRU00335"/>
    </source>
</evidence>
<name>A0ABU0IS52_9CAUL</name>
<dbReference type="SUPFAM" id="SSF46689">
    <property type="entry name" value="Homeodomain-like"/>
    <property type="match status" value="1"/>
</dbReference>
<dbReference type="PROSITE" id="PS50977">
    <property type="entry name" value="HTH_TETR_2"/>
    <property type="match status" value="1"/>
</dbReference>
<dbReference type="InterPro" id="IPR001647">
    <property type="entry name" value="HTH_TetR"/>
</dbReference>
<feature type="DNA-binding region" description="H-T-H motif" evidence="4">
    <location>
        <begin position="29"/>
        <end position="48"/>
    </location>
</feature>
<dbReference type="EMBL" id="JAUSVS010000004">
    <property type="protein sequence ID" value="MDQ0464846.1"/>
    <property type="molecule type" value="Genomic_DNA"/>
</dbReference>
<evidence type="ECO:0000256" key="3">
    <source>
        <dbReference type="ARBA" id="ARBA00023163"/>
    </source>
</evidence>
<gene>
    <name evidence="6" type="ORF">QO010_002630</name>
</gene>
<keyword evidence="2 4" id="KW-0238">DNA-binding</keyword>
<proteinExistence type="predicted"/>
<keyword evidence="1" id="KW-0805">Transcription regulation</keyword>
<reference evidence="6 7" key="1">
    <citation type="submission" date="2023-07" db="EMBL/GenBank/DDBJ databases">
        <title>Genomic Encyclopedia of Type Strains, Phase IV (KMG-IV): sequencing the most valuable type-strain genomes for metagenomic binning, comparative biology and taxonomic classification.</title>
        <authorList>
            <person name="Goeker M."/>
        </authorList>
    </citation>
    <scope>NUCLEOTIDE SEQUENCE [LARGE SCALE GENOMIC DNA]</scope>
    <source>
        <strain evidence="6 7">DSM 18695</strain>
    </source>
</reference>
<dbReference type="PANTHER" id="PTHR30055:SF234">
    <property type="entry name" value="HTH-TYPE TRANSCRIPTIONAL REGULATOR BETI"/>
    <property type="match status" value="1"/>
</dbReference>
<dbReference type="InterPro" id="IPR009057">
    <property type="entry name" value="Homeodomain-like_sf"/>
</dbReference>
<evidence type="ECO:0000259" key="5">
    <source>
        <dbReference type="PROSITE" id="PS50977"/>
    </source>
</evidence>
<sequence>MSTSSTSAADRALEAAVTVFSRYGYQRSSMADVAREAGISRAALYLHHKDKATLFQALTERMVEEALAAAGGAWRPGAPLAENLKATILAKDLRLFRLLHASAHGAELLAACMTLSSHSVCRLDEGFSSLLAEKIAAEPGLDLSSFDGPAGFGQSLASIAGGLKQEMREEADYLTTVDRLCRIVARAAGQ</sequence>
<dbReference type="Pfam" id="PF00440">
    <property type="entry name" value="TetR_N"/>
    <property type="match status" value="1"/>
</dbReference>
<organism evidence="6 7">
    <name type="scientific">Caulobacter ginsengisoli</name>
    <dbReference type="NCBI Taxonomy" id="400775"/>
    <lineage>
        <taxon>Bacteria</taxon>
        <taxon>Pseudomonadati</taxon>
        <taxon>Pseudomonadota</taxon>
        <taxon>Alphaproteobacteria</taxon>
        <taxon>Caulobacterales</taxon>
        <taxon>Caulobacteraceae</taxon>
        <taxon>Caulobacter</taxon>
    </lineage>
</organism>
<comment type="caution">
    <text evidence="6">The sequence shown here is derived from an EMBL/GenBank/DDBJ whole genome shotgun (WGS) entry which is preliminary data.</text>
</comment>
<keyword evidence="7" id="KW-1185">Reference proteome</keyword>
<dbReference type="Gene3D" id="1.10.357.10">
    <property type="entry name" value="Tetracycline Repressor, domain 2"/>
    <property type="match status" value="1"/>
</dbReference>
<dbReference type="RefSeq" id="WP_307349794.1">
    <property type="nucleotide sequence ID" value="NZ_JAUSVS010000004.1"/>
</dbReference>
<dbReference type="PANTHER" id="PTHR30055">
    <property type="entry name" value="HTH-TYPE TRANSCRIPTIONAL REGULATOR RUTR"/>
    <property type="match status" value="1"/>
</dbReference>
<keyword evidence="3" id="KW-0804">Transcription</keyword>
<dbReference type="InterPro" id="IPR050109">
    <property type="entry name" value="HTH-type_TetR-like_transc_reg"/>
</dbReference>
<evidence type="ECO:0000313" key="7">
    <source>
        <dbReference type="Proteomes" id="UP001228905"/>
    </source>
</evidence>
<evidence type="ECO:0000313" key="6">
    <source>
        <dbReference type="EMBL" id="MDQ0464846.1"/>
    </source>
</evidence>
<evidence type="ECO:0000256" key="2">
    <source>
        <dbReference type="ARBA" id="ARBA00023125"/>
    </source>
</evidence>
<evidence type="ECO:0000256" key="1">
    <source>
        <dbReference type="ARBA" id="ARBA00023015"/>
    </source>
</evidence>
<feature type="domain" description="HTH tetR-type" evidence="5">
    <location>
        <begin position="6"/>
        <end position="66"/>
    </location>
</feature>